<comment type="similarity">
    <text evidence="1">Belongs to the VHL family.</text>
</comment>
<comment type="caution">
    <text evidence="4">The sequence shown here is derived from an EMBL/GenBank/DDBJ whole genome shotgun (WGS) entry which is preliminary data.</text>
</comment>
<dbReference type="Pfam" id="PF01847">
    <property type="entry name" value="VHL"/>
    <property type="match status" value="2"/>
</dbReference>
<feature type="domain" description="von Hippel-Lindau disease tumour suppressor beta" evidence="3">
    <location>
        <begin position="30"/>
        <end position="73"/>
    </location>
</feature>
<dbReference type="InParanoid" id="A0A369K381"/>
<gene>
    <name evidence="4" type="ORF">Hypma_006421</name>
</gene>
<dbReference type="Gene3D" id="2.60.40.780">
    <property type="entry name" value="von Hippel-Lindau disease tumour suppressor, beta domain"/>
    <property type="match status" value="2"/>
</dbReference>
<feature type="region of interest" description="Disordered" evidence="2">
    <location>
        <begin position="1"/>
        <end position="21"/>
    </location>
</feature>
<keyword evidence="5" id="KW-1185">Reference proteome</keyword>
<reference evidence="4" key="1">
    <citation type="submission" date="2018-04" db="EMBL/GenBank/DDBJ databases">
        <title>Whole genome sequencing of Hypsizygus marmoreus.</title>
        <authorList>
            <person name="Choi I.-G."/>
            <person name="Min B."/>
            <person name="Kim J.-G."/>
            <person name="Kim S."/>
            <person name="Oh Y.-L."/>
            <person name="Kong W.-S."/>
            <person name="Park H."/>
            <person name="Jeong J."/>
            <person name="Song E.-S."/>
        </authorList>
    </citation>
    <scope>NUCLEOTIDE SEQUENCE [LARGE SCALE GENOMIC DNA]</scope>
    <source>
        <strain evidence="4">51987-8</strain>
    </source>
</reference>
<evidence type="ECO:0000256" key="1">
    <source>
        <dbReference type="ARBA" id="ARBA00010057"/>
    </source>
</evidence>
<dbReference type="InterPro" id="IPR024053">
    <property type="entry name" value="VHL_beta_dom"/>
</dbReference>
<dbReference type="SUPFAM" id="SSF49468">
    <property type="entry name" value="VHL"/>
    <property type="match status" value="2"/>
</dbReference>
<sequence length="201" mass="22404">MSLPTLTPEPPRPASAANPKSVGGGASTYVNFINHLDVDAKVFWFDYSGARALYATLKPGVTRRQQTYIGHPWEVSAETQYFKLQPTFLPLNSESKVIINKSLMPTLAPQLPIDNLHSVDGGVSTYIDFVNNLDTEIKTHWVDYDGKRVLYSSIQPGSSFRQQTYVGHPWEVTISSRTSPIAVFHPAEYEALAVLDRDVIH</sequence>
<dbReference type="InterPro" id="IPR037140">
    <property type="entry name" value="VHL_beta_dom_sf"/>
</dbReference>
<evidence type="ECO:0000259" key="3">
    <source>
        <dbReference type="Pfam" id="PF01847"/>
    </source>
</evidence>
<dbReference type="CDD" id="cd05468">
    <property type="entry name" value="pVHL"/>
    <property type="match status" value="1"/>
</dbReference>
<dbReference type="InterPro" id="IPR022772">
    <property type="entry name" value="VHL_tumour_suppress_b/a_dom"/>
</dbReference>
<feature type="domain" description="von Hippel-Lindau disease tumour suppressor beta" evidence="3">
    <location>
        <begin position="123"/>
        <end position="171"/>
    </location>
</feature>
<name>A0A369K381_HYPMA</name>
<accession>A0A369K381</accession>
<dbReference type="Proteomes" id="UP000076154">
    <property type="component" value="Unassembled WGS sequence"/>
</dbReference>
<dbReference type="InterPro" id="IPR036208">
    <property type="entry name" value="VHL_sf"/>
</dbReference>
<dbReference type="AlphaFoldDB" id="A0A369K381"/>
<dbReference type="EMBL" id="LUEZ02000040">
    <property type="protein sequence ID" value="RDB26234.1"/>
    <property type="molecule type" value="Genomic_DNA"/>
</dbReference>
<evidence type="ECO:0000313" key="4">
    <source>
        <dbReference type="EMBL" id="RDB26234.1"/>
    </source>
</evidence>
<proteinExistence type="inferred from homology"/>
<protein>
    <recommendedName>
        <fullName evidence="3">von Hippel-Lindau disease tumour suppressor beta domain-containing protein</fullName>
    </recommendedName>
</protein>
<evidence type="ECO:0000313" key="5">
    <source>
        <dbReference type="Proteomes" id="UP000076154"/>
    </source>
</evidence>
<evidence type="ECO:0000256" key="2">
    <source>
        <dbReference type="SAM" id="MobiDB-lite"/>
    </source>
</evidence>
<dbReference type="OrthoDB" id="2939919at2759"/>
<organism evidence="4 5">
    <name type="scientific">Hypsizygus marmoreus</name>
    <name type="common">White beech mushroom</name>
    <name type="synonym">Agaricus marmoreus</name>
    <dbReference type="NCBI Taxonomy" id="39966"/>
    <lineage>
        <taxon>Eukaryota</taxon>
        <taxon>Fungi</taxon>
        <taxon>Dikarya</taxon>
        <taxon>Basidiomycota</taxon>
        <taxon>Agaricomycotina</taxon>
        <taxon>Agaricomycetes</taxon>
        <taxon>Agaricomycetidae</taxon>
        <taxon>Agaricales</taxon>
        <taxon>Tricholomatineae</taxon>
        <taxon>Lyophyllaceae</taxon>
        <taxon>Hypsizygus</taxon>
    </lineage>
</organism>